<dbReference type="SUPFAM" id="SSF56935">
    <property type="entry name" value="Porins"/>
    <property type="match status" value="1"/>
</dbReference>
<dbReference type="RefSeq" id="WP_260975748.1">
    <property type="nucleotide sequence ID" value="NZ_JAOANI010000015.1"/>
</dbReference>
<evidence type="ECO:0000256" key="5">
    <source>
        <dbReference type="ARBA" id="ARBA00022692"/>
    </source>
</evidence>
<keyword evidence="3 11" id="KW-0813">Transport</keyword>
<dbReference type="Pfam" id="PF07715">
    <property type="entry name" value="Plug"/>
    <property type="match status" value="1"/>
</dbReference>
<keyword evidence="17" id="KW-1185">Reference proteome</keyword>
<dbReference type="AlphaFoldDB" id="A0A9X3AFU9"/>
<dbReference type="EMBL" id="JAOANI010000015">
    <property type="protein sequence ID" value="MCT7358847.1"/>
    <property type="molecule type" value="Genomic_DNA"/>
</dbReference>
<keyword evidence="6 13" id="KW-0732">Signal</keyword>
<evidence type="ECO:0000256" key="12">
    <source>
        <dbReference type="RuleBase" id="RU003357"/>
    </source>
</evidence>
<dbReference type="InterPro" id="IPR036942">
    <property type="entry name" value="Beta-barrel_TonB_sf"/>
</dbReference>
<name>A0A9X3AFU9_9GAMM</name>
<evidence type="ECO:0000256" key="4">
    <source>
        <dbReference type="ARBA" id="ARBA00022452"/>
    </source>
</evidence>
<keyword evidence="7 12" id="KW-0798">TonB box</keyword>
<keyword evidence="5 11" id="KW-0812">Transmembrane</keyword>
<evidence type="ECO:0000256" key="1">
    <source>
        <dbReference type="ARBA" id="ARBA00004571"/>
    </source>
</evidence>
<dbReference type="GO" id="GO:0044718">
    <property type="term" value="P:siderophore transmembrane transport"/>
    <property type="evidence" value="ECO:0007669"/>
    <property type="project" value="TreeGrafter"/>
</dbReference>
<evidence type="ECO:0000256" key="10">
    <source>
        <dbReference type="ARBA" id="ARBA00023237"/>
    </source>
</evidence>
<evidence type="ECO:0000313" key="17">
    <source>
        <dbReference type="Proteomes" id="UP001147830"/>
    </source>
</evidence>
<protein>
    <submittedName>
        <fullName evidence="16">TonB-dependent receptor</fullName>
    </submittedName>
</protein>
<dbReference type="GO" id="GO:0015344">
    <property type="term" value="F:siderophore uptake transmembrane transporter activity"/>
    <property type="evidence" value="ECO:0007669"/>
    <property type="project" value="TreeGrafter"/>
</dbReference>
<dbReference type="Gene3D" id="2.40.170.20">
    <property type="entry name" value="TonB-dependent receptor, beta-barrel domain"/>
    <property type="match status" value="1"/>
</dbReference>
<evidence type="ECO:0000256" key="2">
    <source>
        <dbReference type="ARBA" id="ARBA00008143"/>
    </source>
</evidence>
<dbReference type="PROSITE" id="PS52016">
    <property type="entry name" value="TONB_DEPENDENT_REC_3"/>
    <property type="match status" value="1"/>
</dbReference>
<feature type="domain" description="TonB-dependent receptor plug" evidence="15">
    <location>
        <begin position="50"/>
        <end position="151"/>
    </location>
</feature>
<dbReference type="InterPro" id="IPR000531">
    <property type="entry name" value="Beta-barrel_TonB"/>
</dbReference>
<proteinExistence type="inferred from homology"/>
<dbReference type="InterPro" id="IPR039426">
    <property type="entry name" value="TonB-dep_rcpt-like"/>
</dbReference>
<reference evidence="16" key="1">
    <citation type="journal article" date="2022" name="Front. Microbiol.">
        <title>Genome-based taxonomic rearrangement of Oceanobacter-related bacteria including the description of Thalassolituus hydrocarbonoclasticus sp. nov. and Thalassolituus pacificus sp. nov. and emended description of the genus Thalassolituus.</title>
        <authorList>
            <person name="Dong C."/>
            <person name="Wei L."/>
            <person name="Wang J."/>
            <person name="Lai Q."/>
            <person name="Huang Z."/>
            <person name="Shao Z."/>
        </authorList>
    </citation>
    <scope>NUCLEOTIDE SEQUENCE</scope>
    <source>
        <strain evidence="16">59MF3M-4</strain>
    </source>
</reference>
<evidence type="ECO:0000313" key="16">
    <source>
        <dbReference type="EMBL" id="MCT7358847.1"/>
    </source>
</evidence>
<evidence type="ECO:0000256" key="7">
    <source>
        <dbReference type="ARBA" id="ARBA00023077"/>
    </source>
</evidence>
<keyword evidence="8 11" id="KW-0472">Membrane</keyword>
<dbReference type="PANTHER" id="PTHR30069:SF29">
    <property type="entry name" value="HEMOGLOBIN AND HEMOGLOBIN-HAPTOGLOBIN-BINDING PROTEIN 1-RELATED"/>
    <property type="match status" value="1"/>
</dbReference>
<feature type="signal peptide" evidence="13">
    <location>
        <begin position="1"/>
        <end position="26"/>
    </location>
</feature>
<keyword evidence="9 16" id="KW-0675">Receptor</keyword>
<dbReference type="Gene3D" id="2.170.130.10">
    <property type="entry name" value="TonB-dependent receptor, plug domain"/>
    <property type="match status" value="1"/>
</dbReference>
<keyword evidence="10 11" id="KW-0998">Cell outer membrane</keyword>
<dbReference type="GO" id="GO:0009279">
    <property type="term" value="C:cell outer membrane"/>
    <property type="evidence" value="ECO:0007669"/>
    <property type="project" value="UniProtKB-SubCell"/>
</dbReference>
<accession>A0A9X3AFU9</accession>
<evidence type="ECO:0000256" key="11">
    <source>
        <dbReference type="PROSITE-ProRule" id="PRU01360"/>
    </source>
</evidence>
<feature type="domain" description="TonB-dependent receptor-like beta-barrel" evidence="14">
    <location>
        <begin position="223"/>
        <end position="657"/>
    </location>
</feature>
<evidence type="ECO:0000256" key="8">
    <source>
        <dbReference type="ARBA" id="ARBA00023136"/>
    </source>
</evidence>
<feature type="chain" id="PRO_5040838011" evidence="13">
    <location>
        <begin position="27"/>
        <end position="683"/>
    </location>
</feature>
<evidence type="ECO:0000256" key="13">
    <source>
        <dbReference type="SAM" id="SignalP"/>
    </source>
</evidence>
<evidence type="ECO:0000256" key="6">
    <source>
        <dbReference type="ARBA" id="ARBA00022729"/>
    </source>
</evidence>
<dbReference type="Pfam" id="PF00593">
    <property type="entry name" value="TonB_dep_Rec_b-barrel"/>
    <property type="match status" value="1"/>
</dbReference>
<sequence length="683" mass="75747">MTRKPPGLLGLLFVLPLASPALPSRADNTTTSLPLMVVSATGYRQQALMSPAAITVLEQEQLNQQPVSDLAEVLRDIPGIAIVDSGVPGMKRLSLRGESARRVLVKINGQPLADHSNYGTPFLIDINMIERVEVVRGPSSVVHGGNALGGVINIITRQASAGEQEAIFSSGYYSATRGQRVSAGVLAARQGLDMRLQASRTSHQDRRLADGTLENSDSLQRSVSAELGYSQAQHHISWQGDYFKQYASAWVEPDSGIDYLRFPERNSLRHALNYEYFQDHGSLQKINARMYQHNGRRIMENAISSQTPVVAVNVDNFSDDDLLTSGGQLSTEARWLGNNLTVAGMDYQSDRLDTDKRSQTTLRMLTLPVPPTVTEKTSAQQAEQNQWSAFLQQQIVLTADAEAHAGLRYYRINSRLTDSTERSDSDNHDDEMVGSVSMVWRATPASALRINLAQGYSYPSVTQQFAVTAGGSNVHFGNPDLTAEKATTLEFGFRLDNKQWLLDLALYYNRARDFIDREALTAAPPEYTTTTTASQSLWRWVNINKAKSYGLELAVSRQLKTLRPYANITVQRRELDFASGEDTWNSGLPEYQLQSGVQWSALPNTQLDIFLRSYGDARRDDENGVKTAHSGGYAEFNIAMQYQPVNNLMLTAAVNNLTNQSYQNPEELPAAGRALNAEMHWRF</sequence>
<comment type="caution">
    <text evidence="16">The sequence shown here is derived from an EMBL/GenBank/DDBJ whole genome shotgun (WGS) entry which is preliminary data.</text>
</comment>
<gene>
    <name evidence="16" type="ORF">NYR02_07440</name>
</gene>
<keyword evidence="4 11" id="KW-1134">Transmembrane beta strand</keyword>
<comment type="similarity">
    <text evidence="2">Belongs to the TonB-dependent receptor family. Hemoglobin/haptoglobin binding protein subfamily.</text>
</comment>
<dbReference type="InterPro" id="IPR012910">
    <property type="entry name" value="Plug_dom"/>
</dbReference>
<comment type="subcellular location">
    <subcellularLocation>
        <location evidence="1 11">Cell outer membrane</location>
        <topology evidence="1 11">Multi-pass membrane protein</topology>
    </subcellularLocation>
</comment>
<reference evidence="16" key="2">
    <citation type="submission" date="2022-08" db="EMBL/GenBank/DDBJ databases">
        <authorList>
            <person name="Dong C."/>
        </authorList>
    </citation>
    <scope>NUCLEOTIDE SEQUENCE</scope>
    <source>
        <strain evidence="16">59MF3M-4</strain>
    </source>
</reference>
<organism evidence="16 17">
    <name type="scientific">Thalassolituus pacificus</name>
    <dbReference type="NCBI Taxonomy" id="2975440"/>
    <lineage>
        <taxon>Bacteria</taxon>
        <taxon>Pseudomonadati</taxon>
        <taxon>Pseudomonadota</taxon>
        <taxon>Gammaproteobacteria</taxon>
        <taxon>Oceanospirillales</taxon>
        <taxon>Oceanospirillaceae</taxon>
        <taxon>Thalassolituus</taxon>
    </lineage>
</organism>
<dbReference type="CDD" id="cd01347">
    <property type="entry name" value="ligand_gated_channel"/>
    <property type="match status" value="1"/>
</dbReference>
<dbReference type="PANTHER" id="PTHR30069">
    <property type="entry name" value="TONB-DEPENDENT OUTER MEMBRANE RECEPTOR"/>
    <property type="match status" value="1"/>
</dbReference>
<dbReference type="InterPro" id="IPR037066">
    <property type="entry name" value="Plug_dom_sf"/>
</dbReference>
<dbReference type="Proteomes" id="UP001147830">
    <property type="component" value="Unassembled WGS sequence"/>
</dbReference>
<evidence type="ECO:0000259" key="14">
    <source>
        <dbReference type="Pfam" id="PF00593"/>
    </source>
</evidence>
<evidence type="ECO:0000256" key="9">
    <source>
        <dbReference type="ARBA" id="ARBA00023170"/>
    </source>
</evidence>
<evidence type="ECO:0000259" key="15">
    <source>
        <dbReference type="Pfam" id="PF07715"/>
    </source>
</evidence>
<evidence type="ECO:0000256" key="3">
    <source>
        <dbReference type="ARBA" id="ARBA00022448"/>
    </source>
</evidence>